<protein>
    <submittedName>
        <fullName evidence="3">Uncharacterized protein</fullName>
    </submittedName>
</protein>
<evidence type="ECO:0000313" key="4">
    <source>
        <dbReference type="Proteomes" id="UP000051952"/>
    </source>
</evidence>
<dbReference type="EMBL" id="CYKH01001528">
    <property type="protein sequence ID" value="CUG87481.1"/>
    <property type="molecule type" value="Genomic_DNA"/>
</dbReference>
<dbReference type="AlphaFoldDB" id="A0A0S4J7S4"/>
<keyword evidence="1" id="KW-0175">Coiled coil</keyword>
<reference evidence="4" key="1">
    <citation type="submission" date="2015-09" db="EMBL/GenBank/DDBJ databases">
        <authorList>
            <consortium name="Pathogen Informatics"/>
        </authorList>
    </citation>
    <scope>NUCLEOTIDE SEQUENCE [LARGE SCALE GENOMIC DNA]</scope>
    <source>
        <strain evidence="4">Lake Konstanz</strain>
    </source>
</reference>
<sequence length="801" mass="89335">MSDSLERDVSLDAPTPYDMLDETTVAGVKELESISKAASHHAADHNQHVLSAKQEDLILQNRILTSRLQEERMVIQKVEEESKFYKHLVVSRDKKIAALEASKVATEGRILQLQKLIDDKESANMQLRQAVVDLREMVSTQKTTVLDLQRQIRNGGFSARSVVPDRRFEETFNDKVSIIRLEKKVRQHFNNRELTMQALERNAMEAEDARSMLANELGVIDRVAVKDEEASSSSSSSRGRARASSLVSFESVKRHTGARGIGSLPYREKLDLRTPQDGFVDAKVQSSAFQTQLTTLREALYKLASDLKEGNDKTLGSLFYIFEDSSKRGRGLLANPKEDFEKEIRENIVGLRMKLHSMVQAISKNFVDLISAEKPVRLRWAFESRSSVDFSCQVEVPPPEDPRIEQLREQLNFVNGRSTQLRKEFTTKLNQMELLKDKAEVNTQFIQQKLFQLHDGMYQALHAVYRHRFHWVNRFTNSFQGIDRTAKKSTALEVNFNIKLGQAVDEDLHYLRKLADYFVSDDLFGADLAVSDPLASSSKNHDNNNNYLVGKRKAAAIPTRKKIDQARKLSGQLETYLRDELNVLAEQQQQQEQQPASRVFPMPTFGAISVESEGTSAMTSAASTPQCRSMENSITIPCNPAPRGPAVPTLVPRHARSANSSPEPRSRPQSARTRSGSVTSRTANGSTTVVTTTTAGNLVASSTYTIAPSKPPIVRKSASNSFVEGNEESGSFRRVQSLTSSTIRRASIAQANNSDVLACSRVTLQLDSDVMTTATENDDCSLAKIGSSVSKSFGGKRPINF</sequence>
<organism evidence="3 4">
    <name type="scientific">Bodo saltans</name>
    <name type="common">Flagellated protozoan</name>
    <dbReference type="NCBI Taxonomy" id="75058"/>
    <lineage>
        <taxon>Eukaryota</taxon>
        <taxon>Discoba</taxon>
        <taxon>Euglenozoa</taxon>
        <taxon>Kinetoplastea</taxon>
        <taxon>Metakinetoplastina</taxon>
        <taxon>Eubodonida</taxon>
        <taxon>Bodonidae</taxon>
        <taxon>Bodo</taxon>
    </lineage>
</organism>
<accession>A0A0S4J7S4</accession>
<name>A0A0S4J7S4_BODSA</name>
<gene>
    <name evidence="3" type="ORF">BSAL_10340</name>
</gene>
<feature type="compositionally biased region" description="Polar residues" evidence="2">
    <location>
        <begin position="657"/>
        <end position="686"/>
    </location>
</feature>
<evidence type="ECO:0000256" key="1">
    <source>
        <dbReference type="SAM" id="Coils"/>
    </source>
</evidence>
<feature type="coiled-coil region" evidence="1">
    <location>
        <begin position="110"/>
        <end position="137"/>
    </location>
</feature>
<proteinExistence type="predicted"/>
<feature type="coiled-coil region" evidence="1">
    <location>
        <begin position="189"/>
        <end position="216"/>
    </location>
</feature>
<evidence type="ECO:0000313" key="3">
    <source>
        <dbReference type="EMBL" id="CUG87481.1"/>
    </source>
</evidence>
<keyword evidence="4" id="KW-1185">Reference proteome</keyword>
<dbReference type="Proteomes" id="UP000051952">
    <property type="component" value="Unassembled WGS sequence"/>
</dbReference>
<dbReference type="OrthoDB" id="263568at2759"/>
<feature type="region of interest" description="Disordered" evidence="2">
    <location>
        <begin position="633"/>
        <end position="689"/>
    </location>
</feature>
<evidence type="ECO:0000256" key="2">
    <source>
        <dbReference type="SAM" id="MobiDB-lite"/>
    </source>
</evidence>
<feature type="coiled-coil region" evidence="1">
    <location>
        <begin position="404"/>
        <end position="442"/>
    </location>
</feature>
<dbReference type="VEuPathDB" id="TriTrypDB:BSAL_10340"/>